<dbReference type="EC" id="2.1.1.77" evidence="7"/>
<dbReference type="PANTHER" id="PTHR31299:SF0">
    <property type="entry name" value="ESTERASE, PUTATIVE (AFU_ORTHOLOGUE AFUA_1G05850)-RELATED"/>
    <property type="match status" value="1"/>
</dbReference>
<dbReference type="Gene3D" id="3.40.1660.10">
    <property type="entry name" value="EreA-like (biosynthetic domain)"/>
    <property type="match status" value="1"/>
</dbReference>
<dbReference type="GO" id="GO:0004719">
    <property type="term" value="F:protein-L-isoaspartate (D-aspartate) O-methyltransferase activity"/>
    <property type="evidence" value="ECO:0007669"/>
    <property type="project" value="UniProtKB-UniRule"/>
</dbReference>
<evidence type="ECO:0000256" key="6">
    <source>
        <dbReference type="ARBA" id="ARBA00022691"/>
    </source>
</evidence>
<dbReference type="AlphaFoldDB" id="A0A4Y5YEE7"/>
<dbReference type="SUPFAM" id="SSF159501">
    <property type="entry name" value="EreA/ChaN-like"/>
    <property type="match status" value="1"/>
</dbReference>
<dbReference type="EMBL" id="CP041036">
    <property type="protein sequence ID" value="QDE31054.1"/>
    <property type="molecule type" value="Genomic_DNA"/>
</dbReference>
<name>A0A4Y5YEE7_9GAMM</name>
<keyword evidence="5 7" id="KW-0808">Transferase</keyword>
<proteinExistence type="inferred from homology"/>
<comment type="subcellular location">
    <subcellularLocation>
        <location evidence="1 7">Cytoplasm</location>
    </subcellularLocation>
</comment>
<evidence type="ECO:0000256" key="1">
    <source>
        <dbReference type="ARBA" id="ARBA00004496"/>
    </source>
</evidence>
<evidence type="ECO:0000256" key="2">
    <source>
        <dbReference type="ARBA" id="ARBA00005369"/>
    </source>
</evidence>
<comment type="similarity">
    <text evidence="2 7">Belongs to the methyltransferase superfamily. L-isoaspartyl/D-aspartyl protein methyltransferase family.</text>
</comment>
<reference evidence="8 9" key="1">
    <citation type="submission" date="2019-06" db="EMBL/GenBank/DDBJ databases">
        <title>The genome of Shewanella sp. SM1901.</title>
        <authorList>
            <person name="Cha Q."/>
        </authorList>
    </citation>
    <scope>NUCLEOTIDE SEQUENCE [LARGE SCALE GENOMIC DNA]</scope>
    <source>
        <strain evidence="8 9">SM1901</strain>
    </source>
</reference>
<dbReference type="InterPro" id="IPR052036">
    <property type="entry name" value="Hydrolase/PRTase-associated"/>
</dbReference>
<feature type="active site" evidence="7">
    <location>
        <position position="62"/>
    </location>
</feature>
<dbReference type="CDD" id="cd02440">
    <property type="entry name" value="AdoMet_MTases"/>
    <property type="match status" value="1"/>
</dbReference>
<evidence type="ECO:0000313" key="8">
    <source>
        <dbReference type="EMBL" id="QDE31054.1"/>
    </source>
</evidence>
<dbReference type="GO" id="GO:0030091">
    <property type="term" value="P:protein repair"/>
    <property type="evidence" value="ECO:0007669"/>
    <property type="project" value="UniProtKB-UniRule"/>
</dbReference>
<dbReference type="GO" id="GO:0032259">
    <property type="term" value="P:methylation"/>
    <property type="evidence" value="ECO:0007669"/>
    <property type="project" value="UniProtKB-KW"/>
</dbReference>
<evidence type="ECO:0000313" key="9">
    <source>
        <dbReference type="Proteomes" id="UP000319809"/>
    </source>
</evidence>
<dbReference type="KEGG" id="spol:FH971_08765"/>
<dbReference type="Gene3D" id="3.40.50.150">
    <property type="entry name" value="Vaccinia Virus protein VP39"/>
    <property type="match status" value="1"/>
</dbReference>
<dbReference type="NCBIfam" id="TIGR00080">
    <property type="entry name" value="pimt"/>
    <property type="match status" value="1"/>
</dbReference>
<dbReference type="HAMAP" id="MF_00090">
    <property type="entry name" value="PIMT"/>
    <property type="match status" value="1"/>
</dbReference>
<dbReference type="GO" id="GO:0046677">
    <property type="term" value="P:response to antibiotic"/>
    <property type="evidence" value="ECO:0007669"/>
    <property type="project" value="InterPro"/>
</dbReference>
<dbReference type="Pfam" id="PF01135">
    <property type="entry name" value="PCMT"/>
    <property type="match status" value="1"/>
</dbReference>
<dbReference type="InterPro" id="IPR029063">
    <property type="entry name" value="SAM-dependent_MTases_sf"/>
</dbReference>
<gene>
    <name evidence="7" type="primary">pcm</name>
    <name evidence="8" type="ORF">FH971_08765</name>
</gene>
<evidence type="ECO:0000256" key="3">
    <source>
        <dbReference type="ARBA" id="ARBA00022490"/>
    </source>
</evidence>
<comment type="catalytic activity">
    <reaction evidence="7">
        <text>[protein]-L-isoaspartate + S-adenosyl-L-methionine = [protein]-L-isoaspartate alpha-methyl ester + S-adenosyl-L-homocysteine</text>
        <dbReference type="Rhea" id="RHEA:12705"/>
        <dbReference type="Rhea" id="RHEA-COMP:12143"/>
        <dbReference type="Rhea" id="RHEA-COMP:12144"/>
        <dbReference type="ChEBI" id="CHEBI:57856"/>
        <dbReference type="ChEBI" id="CHEBI:59789"/>
        <dbReference type="ChEBI" id="CHEBI:90596"/>
        <dbReference type="ChEBI" id="CHEBI:90598"/>
        <dbReference type="EC" id="2.1.1.77"/>
    </reaction>
</comment>
<dbReference type="PANTHER" id="PTHR31299">
    <property type="entry name" value="ESTERASE, PUTATIVE (AFU_ORTHOLOGUE AFUA_1G05850)-RELATED"/>
    <property type="match status" value="1"/>
</dbReference>
<dbReference type="Proteomes" id="UP000319809">
    <property type="component" value="Chromosome"/>
</dbReference>
<evidence type="ECO:0000256" key="4">
    <source>
        <dbReference type="ARBA" id="ARBA00022603"/>
    </source>
</evidence>
<dbReference type="SUPFAM" id="SSF53335">
    <property type="entry name" value="S-adenosyl-L-methionine-dependent methyltransferases"/>
    <property type="match status" value="1"/>
</dbReference>
<organism evidence="8 9">
    <name type="scientific">Shewanella polaris</name>
    <dbReference type="NCBI Taxonomy" id="2588449"/>
    <lineage>
        <taxon>Bacteria</taxon>
        <taxon>Pseudomonadati</taxon>
        <taxon>Pseudomonadota</taxon>
        <taxon>Gammaproteobacteria</taxon>
        <taxon>Alteromonadales</taxon>
        <taxon>Shewanellaceae</taxon>
        <taxon>Shewanella</taxon>
    </lineage>
</organism>
<evidence type="ECO:0000256" key="7">
    <source>
        <dbReference type="HAMAP-Rule" id="MF_00090"/>
    </source>
</evidence>
<dbReference type="Gene3D" id="3.30.1870.10">
    <property type="entry name" value="EreA-like, domain 2"/>
    <property type="match status" value="1"/>
</dbReference>
<keyword evidence="3 7" id="KW-0963">Cytoplasm</keyword>
<dbReference type="InterPro" id="IPR000682">
    <property type="entry name" value="PCMT"/>
</dbReference>
<dbReference type="InterPro" id="IPR007815">
    <property type="entry name" value="Emycin_Estase"/>
</dbReference>
<dbReference type="NCBIfam" id="NF001453">
    <property type="entry name" value="PRK00312.1"/>
    <property type="match status" value="1"/>
</dbReference>
<evidence type="ECO:0000256" key="5">
    <source>
        <dbReference type="ARBA" id="ARBA00022679"/>
    </source>
</evidence>
<protein>
    <recommendedName>
        <fullName evidence="7">Protein-L-isoaspartate O-methyltransferase</fullName>
        <ecNumber evidence="7">2.1.1.77</ecNumber>
    </recommendedName>
    <alternativeName>
        <fullName evidence="7">L-isoaspartyl protein carboxyl methyltransferase</fullName>
    </alternativeName>
    <alternativeName>
        <fullName evidence="7">Protein L-isoaspartyl methyltransferase</fullName>
    </alternativeName>
    <alternativeName>
        <fullName evidence="7">Protein-beta-aspartate methyltransferase</fullName>
        <shortName evidence="7">PIMT</shortName>
    </alternativeName>
</protein>
<dbReference type="GO" id="GO:0005737">
    <property type="term" value="C:cytoplasm"/>
    <property type="evidence" value="ECO:0007669"/>
    <property type="project" value="UniProtKB-SubCell"/>
</dbReference>
<keyword evidence="9" id="KW-1185">Reference proteome</keyword>
<dbReference type="Pfam" id="PF05139">
    <property type="entry name" value="Erythro_esteras"/>
    <property type="match status" value="1"/>
</dbReference>
<accession>A0A4Y5YEE7</accession>
<dbReference type="FunFam" id="3.40.50.150:FF:000010">
    <property type="entry name" value="Protein-L-isoaspartate O-methyltransferase"/>
    <property type="match status" value="1"/>
</dbReference>
<sequence length="661" mass="74842">MNRFESLRKQMIDYQLQARGLQNQVVLDAVNAVPRENFVPTELVEFAYSDSPLPIEAGQTISQPYIVALMTAALELQGDERVLEVGTGSGYAAAVLAEIADYVYTIERHKILADSARIRLKDLDYKNVQVLQDDGTLGWPEHAPFDAIIVAAGGPDVPETLKQQLAIGGRLVIPVGSNLHSLTLLRIRRIGENEYQQEDLGSVRFVPLIGAAGWEDEAATKLAQNIAEASLPELIYQSSEHFARIDDVNLDNLMTRIGDSQVVLLGEASHGTAEFYEMRARITQELIEKKGFTIVAVEADWPDAAHLDHYIHGTEPDPLLESKPFSRFPTWMWANHSVLEFSHWLKAHNKKTKDPSHQVGFYGLDLYSLFSSIEAVLNYLDKVDPKTAEVARVRYGCLMPWASDPGMYGQVTMTKQYRECEMDVIATLKDLLHKRMEYSQADGEQFFNAEQNARLVTDAERYYRTMYYAENSSWNQRDQHMFDTLQSVIKFRGPQSKAVIWEHNSHVGDARATQMSARGELNIGQLARQEYGDKAYNIGFGTDHGTVAAASEWGGPMEIKQVQPAHIDSYERLCHEVSTDNFLLPLRKPLKEITRKKLLAERLERAIGVIYRPETELQSHYFYASLPNQFDEYIWFDETRAVEPLAKETIQGMPDTFPFGL</sequence>
<dbReference type="CDD" id="cd14728">
    <property type="entry name" value="Ere-like"/>
    <property type="match status" value="1"/>
</dbReference>
<keyword evidence="6 7" id="KW-0949">S-adenosyl-L-methionine</keyword>
<dbReference type="Gene3D" id="1.20.1440.30">
    <property type="entry name" value="Biosynthetic Protein domain"/>
    <property type="match status" value="1"/>
</dbReference>
<keyword evidence="4 7" id="KW-0489">Methyltransferase</keyword>
<dbReference type="PROSITE" id="PS01279">
    <property type="entry name" value="PCMT"/>
    <property type="match status" value="1"/>
</dbReference>
<comment type="function">
    <text evidence="7">Catalyzes the methyl esterification of L-isoaspartyl residues in peptides and proteins that result from spontaneous decomposition of normal L-aspartyl and L-asparaginyl residues. It plays a role in the repair and/or degradation of damaged proteins.</text>
</comment>